<dbReference type="Gene3D" id="2.60.120.650">
    <property type="entry name" value="Cupin"/>
    <property type="match status" value="1"/>
</dbReference>
<dbReference type="PROSITE" id="PS51184">
    <property type="entry name" value="JMJC"/>
    <property type="match status" value="1"/>
</dbReference>
<evidence type="ECO:0000313" key="3">
    <source>
        <dbReference type="Proteomes" id="UP000503447"/>
    </source>
</evidence>
<dbReference type="AlphaFoldDB" id="A0A6M5YZI5"/>
<feature type="domain" description="JmjC" evidence="1">
    <location>
        <begin position="85"/>
        <end position="246"/>
    </location>
</feature>
<accession>A0A6M5YZI5</accession>
<dbReference type="InterPro" id="IPR003347">
    <property type="entry name" value="JmjC_dom"/>
</dbReference>
<dbReference type="Proteomes" id="UP000503447">
    <property type="component" value="Chromosome"/>
</dbReference>
<proteinExistence type="predicted"/>
<dbReference type="KEGG" id="ftj:FTUN_6539"/>
<evidence type="ECO:0000313" key="2">
    <source>
        <dbReference type="EMBL" id="QJW98944.1"/>
    </source>
</evidence>
<dbReference type="Pfam" id="PF13621">
    <property type="entry name" value="Cupin_8"/>
    <property type="match status" value="1"/>
</dbReference>
<dbReference type="InterPro" id="IPR041667">
    <property type="entry name" value="Cupin_8"/>
</dbReference>
<dbReference type="PANTHER" id="PTHR12461">
    <property type="entry name" value="HYPOXIA-INDUCIBLE FACTOR 1 ALPHA INHIBITOR-RELATED"/>
    <property type="match status" value="1"/>
</dbReference>
<dbReference type="EMBL" id="CP053452">
    <property type="protein sequence ID" value="QJW98944.1"/>
    <property type="molecule type" value="Genomic_DNA"/>
</dbReference>
<sequence>MMLDRLAVCDRSTLDRHVRSGTPFVVPGFARDWAACRTWTPESVSAACGETLIPVSHYPDGVTLAGKIPMTVRDYLAAISASPDSWKHHYMEAVELAELSDVLYRDVPIPPDLDGLPGASDTVFFGRNTGSCCHIHAHEEAVVFQLMGTKVFTLYPPDDVRNLYFEPVTRDYRRSRVDFPEVDYLRFPLARRLTRIDVVLEPGDVLYIPVHWAHWTAADGFTFTLTRFFQARLREYRFPSPGIRCILGWLIQSLRERHGTARRTI</sequence>
<dbReference type="SUPFAM" id="SSF51197">
    <property type="entry name" value="Clavaminate synthase-like"/>
    <property type="match status" value="1"/>
</dbReference>
<dbReference type="RefSeq" id="WP_171474011.1">
    <property type="nucleotide sequence ID" value="NZ_CP053452.2"/>
</dbReference>
<organism evidence="2 3">
    <name type="scientific">Frigoriglobus tundricola</name>
    <dbReference type="NCBI Taxonomy" id="2774151"/>
    <lineage>
        <taxon>Bacteria</taxon>
        <taxon>Pseudomonadati</taxon>
        <taxon>Planctomycetota</taxon>
        <taxon>Planctomycetia</taxon>
        <taxon>Gemmatales</taxon>
        <taxon>Gemmataceae</taxon>
        <taxon>Frigoriglobus</taxon>
    </lineage>
</organism>
<reference evidence="3" key="1">
    <citation type="submission" date="2020-05" db="EMBL/GenBank/DDBJ databases">
        <title>Frigoriglobus tundricola gen. nov., sp. nov., a psychrotolerant cellulolytic planctomycete of the family Gemmataceae with two divergent copies of 16S rRNA gene.</title>
        <authorList>
            <person name="Kulichevskaya I.S."/>
            <person name="Ivanova A.A."/>
            <person name="Naumoff D.G."/>
            <person name="Beletsky A.V."/>
            <person name="Rijpstra W.I.C."/>
            <person name="Sinninghe Damste J.S."/>
            <person name="Mardanov A.V."/>
            <person name="Ravin N.V."/>
            <person name="Dedysh S.N."/>
        </authorList>
    </citation>
    <scope>NUCLEOTIDE SEQUENCE [LARGE SCALE GENOMIC DNA]</scope>
    <source>
        <strain evidence="3">PL17</strain>
    </source>
</reference>
<evidence type="ECO:0000259" key="1">
    <source>
        <dbReference type="PROSITE" id="PS51184"/>
    </source>
</evidence>
<dbReference type="PANTHER" id="PTHR12461:SF105">
    <property type="entry name" value="HYPOXIA-INDUCIBLE FACTOR 1-ALPHA INHIBITOR"/>
    <property type="match status" value="1"/>
</dbReference>
<protein>
    <recommendedName>
        <fullName evidence="1">JmjC domain-containing protein</fullName>
    </recommendedName>
</protein>
<name>A0A6M5YZI5_9BACT</name>
<dbReference type="SMART" id="SM00558">
    <property type="entry name" value="JmjC"/>
    <property type="match status" value="1"/>
</dbReference>
<gene>
    <name evidence="2" type="ORF">FTUN_6539</name>
</gene>
<keyword evidence="3" id="KW-1185">Reference proteome</keyword>